<evidence type="ECO:0000313" key="2">
    <source>
        <dbReference type="Proteomes" id="UP000485058"/>
    </source>
</evidence>
<dbReference type="AlphaFoldDB" id="A0A6A0A5K2"/>
<gene>
    <name evidence="1" type="ORF">HaLaN_26160</name>
</gene>
<evidence type="ECO:0000313" key="1">
    <source>
        <dbReference type="EMBL" id="GFH27780.1"/>
    </source>
</evidence>
<dbReference type="EMBL" id="BLLF01003616">
    <property type="protein sequence ID" value="GFH27780.1"/>
    <property type="molecule type" value="Genomic_DNA"/>
</dbReference>
<protein>
    <submittedName>
        <fullName evidence="1">Uncharacterized protein</fullName>
    </submittedName>
</protein>
<sequence length="73" mass="8191">MSASGSKKIPTLTLKGFEGRMATFLLYLQSYELEGRVGREWDVLLIIVLIAPAHAMGHRCWRRRICSNVSVVG</sequence>
<organism evidence="1 2">
    <name type="scientific">Haematococcus lacustris</name>
    <name type="common">Green alga</name>
    <name type="synonym">Haematococcus pluvialis</name>
    <dbReference type="NCBI Taxonomy" id="44745"/>
    <lineage>
        <taxon>Eukaryota</taxon>
        <taxon>Viridiplantae</taxon>
        <taxon>Chlorophyta</taxon>
        <taxon>core chlorophytes</taxon>
        <taxon>Chlorophyceae</taxon>
        <taxon>CS clade</taxon>
        <taxon>Chlamydomonadales</taxon>
        <taxon>Haematococcaceae</taxon>
        <taxon>Haematococcus</taxon>
    </lineage>
</organism>
<name>A0A6A0A5K2_HAELA</name>
<accession>A0A6A0A5K2</accession>
<keyword evidence="2" id="KW-1185">Reference proteome</keyword>
<dbReference type="Proteomes" id="UP000485058">
    <property type="component" value="Unassembled WGS sequence"/>
</dbReference>
<reference evidence="1 2" key="1">
    <citation type="submission" date="2020-02" db="EMBL/GenBank/DDBJ databases">
        <title>Draft genome sequence of Haematococcus lacustris strain NIES-144.</title>
        <authorList>
            <person name="Morimoto D."/>
            <person name="Nakagawa S."/>
            <person name="Yoshida T."/>
            <person name="Sawayama S."/>
        </authorList>
    </citation>
    <scope>NUCLEOTIDE SEQUENCE [LARGE SCALE GENOMIC DNA]</scope>
    <source>
        <strain evidence="1 2">NIES-144</strain>
    </source>
</reference>
<comment type="caution">
    <text evidence="1">The sequence shown here is derived from an EMBL/GenBank/DDBJ whole genome shotgun (WGS) entry which is preliminary data.</text>
</comment>
<proteinExistence type="predicted"/>